<gene>
    <name evidence="2" type="ORF">GGR88_000657</name>
</gene>
<feature type="signal peptide" evidence="1">
    <location>
        <begin position="1"/>
        <end position="22"/>
    </location>
</feature>
<feature type="chain" id="PRO_5045302950" evidence="1">
    <location>
        <begin position="23"/>
        <end position="207"/>
    </location>
</feature>
<dbReference type="Proteomes" id="UP000734218">
    <property type="component" value="Unassembled WGS sequence"/>
</dbReference>
<evidence type="ECO:0000256" key="1">
    <source>
        <dbReference type="SAM" id="SignalP"/>
    </source>
</evidence>
<protein>
    <submittedName>
        <fullName evidence="2">Uncharacterized protein</fullName>
    </submittedName>
</protein>
<dbReference type="EMBL" id="JAATJE010000001">
    <property type="protein sequence ID" value="NJC33183.1"/>
    <property type="molecule type" value="Genomic_DNA"/>
</dbReference>
<sequence>MKRSIALILGTAALALTMPAAAQDGVRGTPRQAARAMQHFSQCVVRREPVRAQQILGMDYRTPEYQSALRDFALSERSCLRGAELSFGGVLLAGSMAEAMLMQLLERRTLLSRLSSMPAATRPTARDDGESAAMCTVDTAPDQVATLFATDVGSIGERDAIMALTGPIADCLTPGTRASLNRNGIRAVLALAAYRLVQPAAAGASGS</sequence>
<keyword evidence="3" id="KW-1185">Reference proteome</keyword>
<dbReference type="RefSeq" id="WP_167952977.1">
    <property type="nucleotide sequence ID" value="NZ_JAATJE010000001.1"/>
</dbReference>
<keyword evidence="1" id="KW-0732">Signal</keyword>
<evidence type="ECO:0000313" key="2">
    <source>
        <dbReference type="EMBL" id="NJC33183.1"/>
    </source>
</evidence>
<evidence type="ECO:0000313" key="3">
    <source>
        <dbReference type="Proteomes" id="UP000734218"/>
    </source>
</evidence>
<reference evidence="2 3" key="1">
    <citation type="submission" date="2020-03" db="EMBL/GenBank/DDBJ databases">
        <title>Genomic Encyclopedia of Type Strains, Phase IV (KMG-IV): sequencing the most valuable type-strain genomes for metagenomic binning, comparative biology and taxonomic classification.</title>
        <authorList>
            <person name="Goeker M."/>
        </authorList>
    </citation>
    <scope>NUCLEOTIDE SEQUENCE [LARGE SCALE GENOMIC DNA]</scope>
    <source>
        <strain evidence="2 3">DSM 27651</strain>
    </source>
</reference>
<proteinExistence type="predicted"/>
<organism evidence="2 3">
    <name type="scientific">Sphingomonas jejuensis</name>
    <dbReference type="NCBI Taxonomy" id="904715"/>
    <lineage>
        <taxon>Bacteria</taxon>
        <taxon>Pseudomonadati</taxon>
        <taxon>Pseudomonadota</taxon>
        <taxon>Alphaproteobacteria</taxon>
        <taxon>Sphingomonadales</taxon>
        <taxon>Sphingomonadaceae</taxon>
        <taxon>Sphingomonas</taxon>
    </lineage>
</organism>
<name>A0ABX0XIL6_9SPHN</name>
<accession>A0ABX0XIL6</accession>
<comment type="caution">
    <text evidence="2">The sequence shown here is derived from an EMBL/GenBank/DDBJ whole genome shotgun (WGS) entry which is preliminary data.</text>
</comment>